<dbReference type="PROSITE" id="PS51257">
    <property type="entry name" value="PROKAR_LIPOPROTEIN"/>
    <property type="match status" value="1"/>
</dbReference>
<sequence>MRLKKILGLASLGFLSVALLTACSSDKNSDTKTAEEKVTKVTVAQTADSKPYTYKDGDTLTGFDIEVLKAIDKALVGYEFDYKVVEAQSILTDIDAGRAKIGADNFGKTPEREEKYLFTYPISQNVNAIFSSTKNNFKSIGDLVGKTTEIPTGTNYGAIFEAWNKANPDKKIDVKYSERPLADRLAAVEAGQIDFLFASASAAGNLAKEHKLTVASNVPDLTDYPTFATFEYFIIDDQSVALQKAIDQEIKKLAEDGTLKKLSEEFYGADFVPAANEYK</sequence>
<dbReference type="RefSeq" id="WP_172208826.1">
    <property type="nucleotide sequence ID" value="NZ_BLLI01000031.1"/>
</dbReference>
<dbReference type="PANTHER" id="PTHR35936">
    <property type="entry name" value="MEMBRANE-BOUND LYTIC MUREIN TRANSGLYCOSYLASE F"/>
    <property type="match status" value="1"/>
</dbReference>
<dbReference type="SUPFAM" id="SSF53850">
    <property type="entry name" value="Periplasmic binding protein-like II"/>
    <property type="match status" value="1"/>
</dbReference>
<dbReference type="SMART" id="SM00062">
    <property type="entry name" value="PBPb"/>
    <property type="match status" value="1"/>
</dbReference>
<comment type="caution">
    <text evidence="4">The sequence shown here is derived from an EMBL/GenBank/DDBJ whole genome shotgun (WGS) entry which is preliminary data.</text>
</comment>
<organism evidence="4 5">
    <name type="scientific">Pseudolactococcus hodotermopsidis</name>
    <dbReference type="NCBI Taxonomy" id="2709157"/>
    <lineage>
        <taxon>Bacteria</taxon>
        <taxon>Bacillati</taxon>
        <taxon>Bacillota</taxon>
        <taxon>Bacilli</taxon>
        <taxon>Lactobacillales</taxon>
        <taxon>Streptococcaceae</taxon>
        <taxon>Pseudolactococcus</taxon>
    </lineage>
</organism>
<evidence type="ECO:0000259" key="3">
    <source>
        <dbReference type="SMART" id="SM00062"/>
    </source>
</evidence>
<proteinExistence type="predicted"/>
<dbReference type="EMBL" id="BLLI01000031">
    <property type="protein sequence ID" value="GFH42623.1"/>
    <property type="molecule type" value="Genomic_DNA"/>
</dbReference>
<protein>
    <submittedName>
        <fullName evidence="4">Amino acid ABC transporter substrate-binding protein</fullName>
    </submittedName>
</protein>
<evidence type="ECO:0000313" key="4">
    <source>
        <dbReference type="EMBL" id="GFH42623.1"/>
    </source>
</evidence>
<dbReference type="Proteomes" id="UP000480303">
    <property type="component" value="Unassembled WGS sequence"/>
</dbReference>
<evidence type="ECO:0000256" key="1">
    <source>
        <dbReference type="ARBA" id="ARBA00022729"/>
    </source>
</evidence>
<evidence type="ECO:0000256" key="2">
    <source>
        <dbReference type="SAM" id="SignalP"/>
    </source>
</evidence>
<reference evidence="4 5" key="1">
    <citation type="submission" date="2020-02" db="EMBL/GenBank/DDBJ databases">
        <title>Draft genome sequence of Lactococcus sp. Hs30E4-3.</title>
        <authorList>
            <person name="Noda S."/>
            <person name="Yuki M."/>
            <person name="Ohkuma M."/>
        </authorList>
    </citation>
    <scope>NUCLEOTIDE SEQUENCE [LARGE SCALE GENOMIC DNA]</scope>
    <source>
        <strain evidence="4 5">Hs30E4-3</strain>
    </source>
</reference>
<feature type="chain" id="PRO_5038337220" evidence="2">
    <location>
        <begin position="23"/>
        <end position="279"/>
    </location>
</feature>
<gene>
    <name evidence="4" type="primary">yvdF</name>
    <name evidence="4" type="ORF">Hs30E_11740</name>
</gene>
<dbReference type="Gene3D" id="3.40.190.10">
    <property type="entry name" value="Periplasmic binding protein-like II"/>
    <property type="match status" value="2"/>
</dbReference>
<keyword evidence="1 2" id="KW-0732">Signal</keyword>
<feature type="domain" description="Solute-binding protein family 3/N-terminal" evidence="3">
    <location>
        <begin position="40"/>
        <end position="270"/>
    </location>
</feature>
<accession>A0A6A0BD51</accession>
<evidence type="ECO:0000313" key="5">
    <source>
        <dbReference type="Proteomes" id="UP000480303"/>
    </source>
</evidence>
<dbReference type="InterPro" id="IPR001638">
    <property type="entry name" value="Solute-binding_3/MltF_N"/>
</dbReference>
<dbReference type="AlphaFoldDB" id="A0A6A0BD51"/>
<keyword evidence="5" id="KW-1185">Reference proteome</keyword>
<feature type="signal peptide" evidence="2">
    <location>
        <begin position="1"/>
        <end position="22"/>
    </location>
</feature>
<dbReference type="PANTHER" id="PTHR35936:SF19">
    <property type="entry name" value="AMINO-ACID-BINDING PROTEIN YXEM-RELATED"/>
    <property type="match status" value="1"/>
</dbReference>
<dbReference type="Pfam" id="PF00497">
    <property type="entry name" value="SBP_bac_3"/>
    <property type="match status" value="1"/>
</dbReference>
<name>A0A6A0BD51_9LACT</name>